<gene>
    <name evidence="9" type="ORF">BBOMB_0201</name>
</gene>
<evidence type="ECO:0000256" key="5">
    <source>
        <dbReference type="ARBA" id="ARBA00023295"/>
    </source>
</evidence>
<evidence type="ECO:0000256" key="2">
    <source>
        <dbReference type="ARBA" id="ARBA00012566"/>
    </source>
</evidence>
<dbReference type="Proteomes" id="UP000028730">
    <property type="component" value="Unassembled WGS sequence"/>
</dbReference>
<evidence type="ECO:0000256" key="4">
    <source>
        <dbReference type="ARBA" id="ARBA00022801"/>
    </source>
</evidence>
<comment type="similarity">
    <text evidence="1">Belongs to the glycosyl hydrolase 18 family.</text>
</comment>
<dbReference type="AlphaFoldDB" id="A0A080N1Y1"/>
<dbReference type="InterPro" id="IPR001579">
    <property type="entry name" value="Glyco_hydro_18_chit_AS"/>
</dbReference>
<keyword evidence="3" id="KW-0732">Signal</keyword>
<protein>
    <recommendedName>
        <fullName evidence="2">mannosyl-glycoprotein endo-beta-N-acetylglucosaminidase</fullName>
        <ecNumber evidence="2">3.2.1.96</ecNumber>
    </recommendedName>
</protein>
<keyword evidence="4 9" id="KW-0378">Hydrolase</keyword>
<dbReference type="InterPro" id="IPR001223">
    <property type="entry name" value="Glyco_hydro18_cat"/>
</dbReference>
<dbReference type="SUPFAM" id="SSF51445">
    <property type="entry name" value="(Trans)glycosidases"/>
    <property type="match status" value="1"/>
</dbReference>
<keyword evidence="10" id="KW-1185">Reference proteome</keyword>
<proteinExistence type="inferred from homology"/>
<dbReference type="EMBL" id="ATLK01000001">
    <property type="protein sequence ID" value="KFF30883.1"/>
    <property type="molecule type" value="Genomic_DNA"/>
</dbReference>
<dbReference type="GO" id="GO:0005975">
    <property type="term" value="P:carbohydrate metabolic process"/>
    <property type="evidence" value="ECO:0007669"/>
    <property type="project" value="InterPro"/>
</dbReference>
<feature type="compositionally biased region" description="Polar residues" evidence="7">
    <location>
        <begin position="476"/>
        <end position="487"/>
    </location>
</feature>
<dbReference type="SMR" id="A0A080N1Y1"/>
<accession>A0A080N1Y1</accession>
<comment type="caution">
    <text evidence="9">The sequence shown here is derived from an EMBL/GenBank/DDBJ whole genome shotgun (WGS) entry which is preliminary data.</text>
</comment>
<dbReference type="PROSITE" id="PS51910">
    <property type="entry name" value="GH18_2"/>
    <property type="match status" value="1"/>
</dbReference>
<evidence type="ECO:0000256" key="3">
    <source>
        <dbReference type="ARBA" id="ARBA00022729"/>
    </source>
</evidence>
<dbReference type="Gene3D" id="3.20.20.80">
    <property type="entry name" value="Glycosidases"/>
    <property type="match status" value="1"/>
</dbReference>
<evidence type="ECO:0000313" key="9">
    <source>
        <dbReference type="EMBL" id="KFF30883.1"/>
    </source>
</evidence>
<organism evidence="9 10">
    <name type="scientific">Bifidobacterium bombi DSM 19703</name>
    <dbReference type="NCBI Taxonomy" id="1341695"/>
    <lineage>
        <taxon>Bacteria</taxon>
        <taxon>Bacillati</taxon>
        <taxon>Actinomycetota</taxon>
        <taxon>Actinomycetes</taxon>
        <taxon>Bifidobacteriales</taxon>
        <taxon>Bifidobacteriaceae</taxon>
        <taxon>Bifidobacterium</taxon>
    </lineage>
</organism>
<dbReference type="RefSeq" id="WP_052377321.1">
    <property type="nucleotide sequence ID" value="NZ_ATLK01000001.1"/>
</dbReference>
<dbReference type="Pfam" id="PF25528">
    <property type="entry name" value="DUF7917"/>
    <property type="match status" value="1"/>
</dbReference>
<dbReference type="eggNOG" id="COG3469">
    <property type="taxonomic scope" value="Bacteria"/>
</dbReference>
<evidence type="ECO:0000313" key="10">
    <source>
        <dbReference type="Proteomes" id="UP000028730"/>
    </source>
</evidence>
<dbReference type="GO" id="GO:0033925">
    <property type="term" value="F:mannosyl-glycoprotein endo-beta-N-acetylglucosaminidase activity"/>
    <property type="evidence" value="ECO:0007669"/>
    <property type="project" value="UniProtKB-EC"/>
</dbReference>
<comment type="catalytic activity">
    <reaction evidence="6">
        <text>an N(4)-(oligosaccharide-(1-&gt;3)-[oligosaccharide-(1-&gt;6)]-beta-D-Man-(1-&gt;4)-beta-D-GlcNAc-(1-&gt;4)-alpha-D-GlcNAc)-L-asparaginyl-[protein] + H2O = an oligosaccharide-(1-&gt;3)-[oligosaccharide-(1-&gt;6)]-beta-D-Man-(1-&gt;4)-D-GlcNAc + N(4)-(N-acetyl-beta-D-glucosaminyl)-L-asparaginyl-[protein]</text>
        <dbReference type="Rhea" id="RHEA:73067"/>
        <dbReference type="Rhea" id="RHEA-COMP:12603"/>
        <dbReference type="Rhea" id="RHEA-COMP:18176"/>
        <dbReference type="ChEBI" id="CHEBI:15377"/>
        <dbReference type="ChEBI" id="CHEBI:132248"/>
        <dbReference type="ChEBI" id="CHEBI:192714"/>
        <dbReference type="ChEBI" id="CHEBI:192715"/>
        <dbReference type="EC" id="3.2.1.96"/>
    </reaction>
</comment>
<evidence type="ECO:0000259" key="8">
    <source>
        <dbReference type="PROSITE" id="PS51910"/>
    </source>
</evidence>
<sequence length="534" mass="58744">MKRSARFGHLLWVAFAVLLALAVAFSGFSLEASNTYAQADKQSSSLNRKHFMVYYRAWRDKTMKGVNTSLPDENWLTMLDIPYGVDVVNVFSYVPAGQEEQAKPFYDALKSTYAPELHRRGVRLVRGVGYSTIVAVPHAGAEPTEQEYENYAAYLVKTLSTDVGLDGLDIDMEEYPNDQQVKLSDGVIKAMSRLIGPQSGNRQSIFLYDTNGSYLNPFKNVENCFDFLAYQQYGSDSTRTARAVNAYQGQLPADRFVPGLTFPEEQDGNNRWLDASEPYTQSNIYEVASYVQQKNLGGMFLYAFDRDGRTYEPDDLNHIKPSNLLWTKTAIAQVNGMELGEAKSLAHHFVDRMKYVKSNITEVSAAIDAGTNLYEVNKAVLGSDYGTGYDPTYDPILESELTQVDISEVERSIDRADTLINALSHGGSYDPSRVSALKSARDNAARAIGGKTYTVQGVAGVASNLIESLKTFDVSNLPANPAQNPSSVPRPREKDSLAATGFDAASCIEFTAAVCCAAGILLEMAKKRSSATRA</sequence>
<name>A0A080N1Y1_9BIFI</name>
<dbReference type="InterPro" id="IPR017853">
    <property type="entry name" value="GH"/>
</dbReference>
<feature type="domain" description="GH18" evidence="8">
    <location>
        <begin position="49"/>
        <end position="326"/>
    </location>
</feature>
<dbReference type="InterPro" id="IPR057677">
    <property type="entry name" value="EndoE-GH18L_3HB-2"/>
</dbReference>
<evidence type="ECO:0000256" key="1">
    <source>
        <dbReference type="ARBA" id="ARBA00009336"/>
    </source>
</evidence>
<reference evidence="9 10" key="1">
    <citation type="journal article" date="2014" name="Appl. Environ. Microbiol.">
        <title>Genomic encyclopedia of type strains of the genus Bifidobacterium.</title>
        <authorList>
            <person name="Milani C."/>
            <person name="Lugli G.A."/>
            <person name="Duranti S."/>
            <person name="Turroni F."/>
            <person name="Bottacini F."/>
            <person name="Mangifesta M."/>
            <person name="Sanchez B."/>
            <person name="Viappiani A."/>
            <person name="Mancabelli L."/>
            <person name="Taminiau B."/>
            <person name="Delcenserie V."/>
            <person name="Barrangou R."/>
            <person name="Margolles A."/>
            <person name="van Sinderen D."/>
            <person name="Ventura M."/>
        </authorList>
    </citation>
    <scope>NUCLEOTIDE SEQUENCE [LARGE SCALE GENOMIC DNA]</scope>
    <source>
        <strain evidence="9 10">DSM 19703</strain>
    </source>
</reference>
<dbReference type="STRING" id="1341695.BBOMB_0201"/>
<dbReference type="eggNOG" id="COG3525">
    <property type="taxonomic scope" value="Bacteria"/>
</dbReference>
<keyword evidence="5 9" id="KW-0326">Glycosidase</keyword>
<dbReference type="Pfam" id="PF23916">
    <property type="entry name" value="TIM-barrel_EndoS"/>
    <property type="match status" value="1"/>
</dbReference>
<feature type="region of interest" description="Disordered" evidence="7">
    <location>
        <begin position="476"/>
        <end position="495"/>
    </location>
</feature>
<dbReference type="OrthoDB" id="7183084at2"/>
<dbReference type="EC" id="3.2.1.96" evidence="2"/>
<evidence type="ECO:0000256" key="7">
    <source>
        <dbReference type="SAM" id="MobiDB-lite"/>
    </source>
</evidence>
<evidence type="ECO:0000256" key="6">
    <source>
        <dbReference type="ARBA" id="ARBA00034414"/>
    </source>
</evidence>
<dbReference type="PROSITE" id="PS01095">
    <property type="entry name" value="GH18_1"/>
    <property type="match status" value="1"/>
</dbReference>
<dbReference type="InterPro" id="IPR057016">
    <property type="entry name" value="EndoS_F2-like_TIM-barrel"/>
</dbReference>